<protein>
    <submittedName>
        <fullName evidence="1">Uncharacterized protein</fullName>
    </submittedName>
</protein>
<gene>
    <name evidence="1" type="ORF">LCGC14_0605950</name>
</gene>
<evidence type="ECO:0000313" key="1">
    <source>
        <dbReference type="EMBL" id="KKN53083.1"/>
    </source>
</evidence>
<proteinExistence type="predicted"/>
<reference evidence="1" key="1">
    <citation type="journal article" date="2015" name="Nature">
        <title>Complex archaea that bridge the gap between prokaryotes and eukaryotes.</title>
        <authorList>
            <person name="Spang A."/>
            <person name="Saw J.H."/>
            <person name="Jorgensen S.L."/>
            <person name="Zaremba-Niedzwiedzka K."/>
            <person name="Martijn J."/>
            <person name="Lind A.E."/>
            <person name="van Eijk R."/>
            <person name="Schleper C."/>
            <person name="Guy L."/>
            <person name="Ettema T.J."/>
        </authorList>
    </citation>
    <scope>NUCLEOTIDE SEQUENCE</scope>
</reference>
<sequence length="305" mass="32310">MPVTQIFGGFGVESQSTLIGGISQYDLGSGTNVANEVTSGQVYPEFLSITAQKPVTSFTTLQIARALGVCGLTGLAITGTGLKYYLQKHEEGATRDSTSVHRKLTINKGIIVPRTLTCDHQGDAELSYDVVVTYDGSNDPVVINDSVAVPSGLADDERFTLGPATIGAISMPQIRQLQIDFGVNAVSEGADSDIWDRYVSIRDIKPMLTLRGIDPTWFAAASIPLIGKAATHANTSIYLRKREEGATLLADATAQHVKFTADGMATIETIARVGGGEPSETVLTMPLDYDGTNDPLVIDTASAVT</sequence>
<dbReference type="EMBL" id="LAZR01000989">
    <property type="protein sequence ID" value="KKN53083.1"/>
    <property type="molecule type" value="Genomic_DNA"/>
</dbReference>
<accession>A0A0F9UHK6</accession>
<organism evidence="1">
    <name type="scientific">marine sediment metagenome</name>
    <dbReference type="NCBI Taxonomy" id="412755"/>
    <lineage>
        <taxon>unclassified sequences</taxon>
        <taxon>metagenomes</taxon>
        <taxon>ecological metagenomes</taxon>
    </lineage>
</organism>
<comment type="caution">
    <text evidence="1">The sequence shown here is derived from an EMBL/GenBank/DDBJ whole genome shotgun (WGS) entry which is preliminary data.</text>
</comment>
<name>A0A0F9UHK6_9ZZZZ</name>
<dbReference type="AlphaFoldDB" id="A0A0F9UHK6"/>